<keyword evidence="5" id="KW-1185">Reference proteome</keyword>
<sequence>MAGRGGRSATKQRARSASSTSDMLKRRHKQNKRGRDFEELATPGLIQLSVEGTGKSKQKAKALLLLLRDCSGKAKEKPSQNCLVI</sequence>
<proteinExistence type="predicted"/>
<feature type="region of interest" description="Disordered" evidence="1">
    <location>
        <begin position="1"/>
        <end position="40"/>
    </location>
</feature>
<gene>
    <name evidence="2" type="ORF">ILEXP_LOCUS27840</name>
    <name evidence="3" type="ORF">ILEXP_LOCUS46004</name>
    <name evidence="4" type="ORF">ILEXP_LOCUS46453</name>
</gene>
<name>A0ABC8SPP4_9AQUA</name>
<organism evidence="2 5">
    <name type="scientific">Ilex paraguariensis</name>
    <name type="common">yerba mate</name>
    <dbReference type="NCBI Taxonomy" id="185542"/>
    <lineage>
        <taxon>Eukaryota</taxon>
        <taxon>Viridiplantae</taxon>
        <taxon>Streptophyta</taxon>
        <taxon>Embryophyta</taxon>
        <taxon>Tracheophyta</taxon>
        <taxon>Spermatophyta</taxon>
        <taxon>Magnoliopsida</taxon>
        <taxon>eudicotyledons</taxon>
        <taxon>Gunneridae</taxon>
        <taxon>Pentapetalae</taxon>
        <taxon>asterids</taxon>
        <taxon>campanulids</taxon>
        <taxon>Aquifoliales</taxon>
        <taxon>Aquifoliaceae</taxon>
        <taxon>Ilex</taxon>
    </lineage>
</organism>
<evidence type="ECO:0000256" key="1">
    <source>
        <dbReference type="SAM" id="MobiDB-lite"/>
    </source>
</evidence>
<feature type="compositionally biased region" description="Polar residues" evidence="1">
    <location>
        <begin position="9"/>
        <end position="22"/>
    </location>
</feature>
<protein>
    <submittedName>
        <fullName evidence="2">Uncharacterized protein</fullName>
    </submittedName>
</protein>
<dbReference type="EMBL" id="CAUOFW020003306">
    <property type="protein sequence ID" value="CAK9159156.1"/>
    <property type="molecule type" value="Genomic_DNA"/>
</dbReference>
<reference evidence="2 5" key="1">
    <citation type="submission" date="2024-02" db="EMBL/GenBank/DDBJ databases">
        <authorList>
            <person name="Vignale AGUSTIN F."/>
            <person name="Sosa J E."/>
            <person name="Modenutti C."/>
        </authorList>
    </citation>
    <scope>NUCLEOTIDE SEQUENCE [LARGE SCALE GENOMIC DNA]</scope>
</reference>
<dbReference type="AlphaFoldDB" id="A0ABC8SPP4"/>
<evidence type="ECO:0000313" key="4">
    <source>
        <dbReference type="EMBL" id="CAK9176596.1"/>
    </source>
</evidence>
<dbReference type="EMBL" id="CAUOFW020006758">
    <property type="protein sequence ID" value="CAK9176168.1"/>
    <property type="molecule type" value="Genomic_DNA"/>
</dbReference>
<accession>A0ABC8SPP4</accession>
<dbReference type="EMBL" id="CAUOFW020006853">
    <property type="protein sequence ID" value="CAK9176596.1"/>
    <property type="molecule type" value="Genomic_DNA"/>
</dbReference>
<evidence type="ECO:0000313" key="3">
    <source>
        <dbReference type="EMBL" id="CAK9176168.1"/>
    </source>
</evidence>
<evidence type="ECO:0000313" key="5">
    <source>
        <dbReference type="Proteomes" id="UP001642360"/>
    </source>
</evidence>
<dbReference type="Proteomes" id="UP001642360">
    <property type="component" value="Unassembled WGS sequence"/>
</dbReference>
<evidence type="ECO:0000313" key="2">
    <source>
        <dbReference type="EMBL" id="CAK9159156.1"/>
    </source>
</evidence>
<comment type="caution">
    <text evidence="2">The sequence shown here is derived from an EMBL/GenBank/DDBJ whole genome shotgun (WGS) entry which is preliminary data.</text>
</comment>